<dbReference type="GO" id="GO:0005886">
    <property type="term" value="C:plasma membrane"/>
    <property type="evidence" value="ECO:0007669"/>
    <property type="project" value="TreeGrafter"/>
</dbReference>
<dbReference type="InterPro" id="IPR029016">
    <property type="entry name" value="GAF-like_dom_sf"/>
</dbReference>
<dbReference type="GO" id="GO:0043709">
    <property type="term" value="P:cell adhesion involved in single-species biofilm formation"/>
    <property type="evidence" value="ECO:0007669"/>
    <property type="project" value="TreeGrafter"/>
</dbReference>
<reference evidence="3 4" key="1">
    <citation type="submission" date="2018-10" db="EMBL/GenBank/DDBJ databases">
        <title>Isolation, diversity and antifungal activity of actinobacteria from wheat.</title>
        <authorList>
            <person name="Han C."/>
        </authorList>
    </citation>
    <scope>NUCLEOTIDE SEQUENCE [LARGE SCALE GENOMIC DNA]</scope>
    <source>
        <strain evidence="3 4">NEAU-YY642</strain>
    </source>
</reference>
<evidence type="ECO:0000313" key="4">
    <source>
        <dbReference type="Proteomes" id="UP000278673"/>
    </source>
</evidence>
<feature type="domain" description="GGDEF" evidence="2">
    <location>
        <begin position="205"/>
        <end position="344"/>
    </location>
</feature>
<dbReference type="Proteomes" id="UP000278673">
    <property type="component" value="Unassembled WGS sequence"/>
</dbReference>
<dbReference type="Gene3D" id="3.30.450.40">
    <property type="match status" value="1"/>
</dbReference>
<proteinExistence type="predicted"/>
<dbReference type="InterPro" id="IPR000160">
    <property type="entry name" value="GGDEF_dom"/>
</dbReference>
<dbReference type="RefSeq" id="WP_122398971.1">
    <property type="nucleotide sequence ID" value="NZ_RFFJ01000163.1"/>
</dbReference>
<organism evidence="3 4">
    <name type="scientific">Streptomyces triticirhizae</name>
    <dbReference type="NCBI Taxonomy" id="2483353"/>
    <lineage>
        <taxon>Bacteria</taxon>
        <taxon>Bacillati</taxon>
        <taxon>Actinomycetota</taxon>
        <taxon>Actinomycetes</taxon>
        <taxon>Kitasatosporales</taxon>
        <taxon>Streptomycetaceae</taxon>
        <taxon>Streptomyces</taxon>
    </lineage>
</organism>
<dbReference type="PANTHER" id="PTHR45138:SF24">
    <property type="entry name" value="DIGUANYLATE CYCLASE DGCC-RELATED"/>
    <property type="match status" value="1"/>
</dbReference>
<dbReference type="SMART" id="SM00267">
    <property type="entry name" value="GGDEF"/>
    <property type="match status" value="1"/>
</dbReference>
<dbReference type="Gene3D" id="3.30.70.270">
    <property type="match status" value="1"/>
</dbReference>
<dbReference type="GO" id="GO:0052621">
    <property type="term" value="F:diguanylate cyclase activity"/>
    <property type="evidence" value="ECO:0007669"/>
    <property type="project" value="TreeGrafter"/>
</dbReference>
<accession>A0A3M2LEB2</accession>
<sequence>MAEQRLWAVVDVARGMAAERGLAEAARAGAERALRALDGSFAAISRRERETGRAGTTRLRVLVNVGELAGGEEPFPESEFRAGEVGPRPAGERAVLTEAGGAGPEADWLRERGRGCALVVPILVHGGVWGELVIARGREEPAFTTDELAFAPALAAVLAAGLAQYERLVEIRGLAFTDALTGLANRRAVDHALAEALRGHRERGAVLTLVVCDVNGLKRVNDTHGHAVGDRLLIRFAGVLSRAAERLPGALAARLGGDEFCLLAVDAEPAEVERAAAEVCRGAAALELSEGVACGVASTVAVPGRLRSGRRLFRLADAAQYRAKAARSPAPVVAGRGDWERVVALAGGPAGTERRAFRGRRRPPATGPTGSTKPAGPT</sequence>
<dbReference type="InterPro" id="IPR050469">
    <property type="entry name" value="Diguanylate_Cyclase"/>
</dbReference>
<dbReference type="PROSITE" id="PS50887">
    <property type="entry name" value="GGDEF"/>
    <property type="match status" value="1"/>
</dbReference>
<dbReference type="PANTHER" id="PTHR45138">
    <property type="entry name" value="REGULATORY COMPONENTS OF SENSORY TRANSDUCTION SYSTEM"/>
    <property type="match status" value="1"/>
</dbReference>
<dbReference type="Pfam" id="PF01590">
    <property type="entry name" value="GAF"/>
    <property type="match status" value="1"/>
</dbReference>
<evidence type="ECO:0000259" key="2">
    <source>
        <dbReference type="PROSITE" id="PS50887"/>
    </source>
</evidence>
<dbReference type="GO" id="GO:1902201">
    <property type="term" value="P:negative regulation of bacterial-type flagellum-dependent cell motility"/>
    <property type="evidence" value="ECO:0007669"/>
    <property type="project" value="TreeGrafter"/>
</dbReference>
<dbReference type="InterPro" id="IPR003018">
    <property type="entry name" value="GAF"/>
</dbReference>
<dbReference type="SUPFAM" id="SSF55073">
    <property type="entry name" value="Nucleotide cyclase"/>
    <property type="match status" value="1"/>
</dbReference>
<dbReference type="InterPro" id="IPR029787">
    <property type="entry name" value="Nucleotide_cyclase"/>
</dbReference>
<evidence type="ECO:0000313" key="3">
    <source>
        <dbReference type="EMBL" id="RMI35887.1"/>
    </source>
</evidence>
<protein>
    <submittedName>
        <fullName evidence="3">GGDEF domain-containing protein</fullName>
    </submittedName>
</protein>
<dbReference type="EMBL" id="RFFJ01000163">
    <property type="protein sequence ID" value="RMI35887.1"/>
    <property type="molecule type" value="Genomic_DNA"/>
</dbReference>
<dbReference type="InterPro" id="IPR043128">
    <property type="entry name" value="Rev_trsase/Diguanyl_cyclase"/>
</dbReference>
<name>A0A3M2LEB2_9ACTN</name>
<comment type="caution">
    <text evidence="3">The sequence shown here is derived from an EMBL/GenBank/DDBJ whole genome shotgun (WGS) entry which is preliminary data.</text>
</comment>
<dbReference type="SUPFAM" id="SSF55781">
    <property type="entry name" value="GAF domain-like"/>
    <property type="match status" value="1"/>
</dbReference>
<evidence type="ECO:0000256" key="1">
    <source>
        <dbReference type="SAM" id="MobiDB-lite"/>
    </source>
</evidence>
<dbReference type="AlphaFoldDB" id="A0A3M2LEB2"/>
<dbReference type="NCBIfam" id="TIGR00254">
    <property type="entry name" value="GGDEF"/>
    <property type="match status" value="1"/>
</dbReference>
<keyword evidence="4" id="KW-1185">Reference proteome</keyword>
<gene>
    <name evidence="3" type="ORF">EBN88_22945</name>
</gene>
<dbReference type="Pfam" id="PF00990">
    <property type="entry name" value="GGDEF"/>
    <property type="match status" value="1"/>
</dbReference>
<dbReference type="CDD" id="cd01949">
    <property type="entry name" value="GGDEF"/>
    <property type="match status" value="1"/>
</dbReference>
<feature type="region of interest" description="Disordered" evidence="1">
    <location>
        <begin position="347"/>
        <end position="378"/>
    </location>
</feature>